<feature type="domain" description="RNA polymerase sigma factor 70 region 4 type 2" evidence="7">
    <location>
        <begin position="143"/>
        <end position="195"/>
    </location>
</feature>
<keyword evidence="4" id="KW-0238">DNA-binding</keyword>
<keyword evidence="2" id="KW-0805">Transcription regulation</keyword>
<name>F6EGW2_HOYSD</name>
<dbReference type="SUPFAM" id="SSF88659">
    <property type="entry name" value="Sigma3 and sigma4 domains of RNA polymerase sigma factors"/>
    <property type="match status" value="1"/>
</dbReference>
<evidence type="ECO:0000256" key="1">
    <source>
        <dbReference type="ARBA" id="ARBA00010641"/>
    </source>
</evidence>
<evidence type="ECO:0000256" key="5">
    <source>
        <dbReference type="ARBA" id="ARBA00023163"/>
    </source>
</evidence>
<gene>
    <name evidence="8" type="ordered locus">AS9A_0327</name>
</gene>
<proteinExistence type="inferred from homology"/>
<organism evidence="8 9">
    <name type="scientific">Hoyosella subflava (strain DSM 45089 / JCM 17490 / NBRC 109087 / DQS3-9A1)</name>
    <name type="common">Amycolicicoccus subflavus</name>
    <dbReference type="NCBI Taxonomy" id="443218"/>
    <lineage>
        <taxon>Bacteria</taxon>
        <taxon>Bacillati</taxon>
        <taxon>Actinomycetota</taxon>
        <taxon>Actinomycetes</taxon>
        <taxon>Mycobacteriales</taxon>
        <taxon>Hoyosellaceae</taxon>
        <taxon>Hoyosella</taxon>
    </lineage>
</organism>
<evidence type="ECO:0000259" key="7">
    <source>
        <dbReference type="Pfam" id="PF08281"/>
    </source>
</evidence>
<dbReference type="InterPro" id="IPR013249">
    <property type="entry name" value="RNA_pol_sigma70_r4_t2"/>
</dbReference>
<dbReference type="SUPFAM" id="SSF88946">
    <property type="entry name" value="Sigma2 domain of RNA polymerase sigma factors"/>
    <property type="match status" value="1"/>
</dbReference>
<dbReference type="Proteomes" id="UP000009235">
    <property type="component" value="Chromosome"/>
</dbReference>
<feature type="domain" description="RNA polymerase sigma-70 region 2" evidence="6">
    <location>
        <begin position="47"/>
        <end position="113"/>
    </location>
</feature>
<dbReference type="Gene3D" id="1.10.10.10">
    <property type="entry name" value="Winged helix-like DNA-binding domain superfamily/Winged helix DNA-binding domain"/>
    <property type="match status" value="1"/>
</dbReference>
<accession>F6EGW2</accession>
<dbReference type="InterPro" id="IPR013325">
    <property type="entry name" value="RNA_pol_sigma_r2"/>
</dbReference>
<dbReference type="STRING" id="443218.AS9A_0327"/>
<dbReference type="EMBL" id="CP002786">
    <property type="protein sequence ID" value="AEF38786.1"/>
    <property type="molecule type" value="Genomic_DNA"/>
</dbReference>
<dbReference type="Pfam" id="PF08281">
    <property type="entry name" value="Sigma70_r4_2"/>
    <property type="match status" value="1"/>
</dbReference>
<dbReference type="GO" id="GO:0006352">
    <property type="term" value="P:DNA-templated transcription initiation"/>
    <property type="evidence" value="ECO:0007669"/>
    <property type="project" value="InterPro"/>
</dbReference>
<protein>
    <submittedName>
        <fullName evidence="8">RNA polymerase, sigma-24 subunit, ECF subfamily</fullName>
    </submittedName>
</protein>
<evidence type="ECO:0000256" key="4">
    <source>
        <dbReference type="ARBA" id="ARBA00023125"/>
    </source>
</evidence>
<dbReference type="InterPro" id="IPR014284">
    <property type="entry name" value="RNA_pol_sigma-70_dom"/>
</dbReference>
<dbReference type="HOGENOM" id="CLU_047691_3_0_11"/>
<keyword evidence="9" id="KW-1185">Reference proteome</keyword>
<keyword evidence="5" id="KW-0804">Transcription</keyword>
<evidence type="ECO:0000256" key="2">
    <source>
        <dbReference type="ARBA" id="ARBA00023015"/>
    </source>
</evidence>
<sequence>MRMTGLAEPSGNDARQSASEVGALTSVPDHVLARRAALGSRREFEEIVRRHGGALFRYARRMLRDVGDAEEAVQDTFVAAWQGLPDWHGRSALRTWLFSIVAHKAADKLRKKRPTPVEEIFDDIDASPLADPEGAARYRDLRTALDAALQSLPAQQRSVWLLREVEDLSYREIGDALSMPYDVVRGNLSRARVTLGRRLQPWR</sequence>
<evidence type="ECO:0000313" key="9">
    <source>
        <dbReference type="Proteomes" id="UP000009235"/>
    </source>
</evidence>
<dbReference type="InterPro" id="IPR007627">
    <property type="entry name" value="RNA_pol_sigma70_r2"/>
</dbReference>
<dbReference type="KEGG" id="asd:AS9A_0327"/>
<evidence type="ECO:0000259" key="6">
    <source>
        <dbReference type="Pfam" id="PF04542"/>
    </source>
</evidence>
<dbReference type="InterPro" id="IPR013324">
    <property type="entry name" value="RNA_pol_sigma_r3/r4-like"/>
</dbReference>
<dbReference type="PANTHER" id="PTHR43133">
    <property type="entry name" value="RNA POLYMERASE ECF-TYPE SIGMA FACTO"/>
    <property type="match status" value="1"/>
</dbReference>
<dbReference type="CDD" id="cd06171">
    <property type="entry name" value="Sigma70_r4"/>
    <property type="match status" value="1"/>
</dbReference>
<evidence type="ECO:0000256" key="3">
    <source>
        <dbReference type="ARBA" id="ARBA00023082"/>
    </source>
</evidence>
<dbReference type="Pfam" id="PF04542">
    <property type="entry name" value="Sigma70_r2"/>
    <property type="match status" value="1"/>
</dbReference>
<reference evidence="8 9" key="1">
    <citation type="journal article" date="2011" name="J. Bacteriol.">
        <title>Complete genome sequence of Amycolicicoccus subflavus DQS3-9A1T, an actinomycete isolated from crude oil-polluted soil.</title>
        <authorList>
            <person name="Cai M."/>
            <person name="Chen W.M."/>
            <person name="Nie Y."/>
            <person name="Chi C.Q."/>
            <person name="Wang Y.N."/>
            <person name="Tang Y.Q."/>
            <person name="Li G.Y."/>
            <person name="Wu X.L."/>
        </authorList>
    </citation>
    <scope>NUCLEOTIDE SEQUENCE [LARGE SCALE GENOMIC DNA]</scope>
    <source>
        <strain evidence="9">DSM 45089 / DQS3-9A1</strain>
    </source>
</reference>
<comment type="similarity">
    <text evidence="1">Belongs to the sigma-70 factor family. ECF subfamily.</text>
</comment>
<dbReference type="InterPro" id="IPR036388">
    <property type="entry name" value="WH-like_DNA-bd_sf"/>
</dbReference>
<evidence type="ECO:0000313" key="8">
    <source>
        <dbReference type="EMBL" id="AEF38786.1"/>
    </source>
</evidence>
<dbReference type="AlphaFoldDB" id="F6EGW2"/>
<dbReference type="PANTHER" id="PTHR43133:SF51">
    <property type="entry name" value="RNA POLYMERASE SIGMA FACTOR"/>
    <property type="match status" value="1"/>
</dbReference>
<dbReference type="GO" id="GO:0003677">
    <property type="term" value="F:DNA binding"/>
    <property type="evidence" value="ECO:0007669"/>
    <property type="project" value="UniProtKB-KW"/>
</dbReference>
<dbReference type="GO" id="GO:0016987">
    <property type="term" value="F:sigma factor activity"/>
    <property type="evidence" value="ECO:0007669"/>
    <property type="project" value="UniProtKB-KW"/>
</dbReference>
<dbReference type="NCBIfam" id="TIGR02937">
    <property type="entry name" value="sigma70-ECF"/>
    <property type="match status" value="1"/>
</dbReference>
<keyword evidence="3" id="KW-0731">Sigma factor</keyword>
<dbReference type="InterPro" id="IPR039425">
    <property type="entry name" value="RNA_pol_sigma-70-like"/>
</dbReference>
<dbReference type="Gene3D" id="1.10.1740.10">
    <property type="match status" value="1"/>
</dbReference>
<dbReference type="eggNOG" id="COG1595">
    <property type="taxonomic scope" value="Bacteria"/>
</dbReference>